<sequence>MYYSITFTIPRLQDHTRELRFQSRQRADLVRDYLASRDPRYNPSDVEQKEAHSNLIIVHPASRFVDHDTSELAHVGTMVPLRSNDPMDERSWFCAPEHLDALRQTFDDDLSMPTQAMAAKGLSKVLSEAKPTKINQIINRATNWASKQDPANRVANTRLSLKYSCGSAKSHMDVVLPGAITDQQIQTITSNLIDGHQLVAPQVNLPSPLENAIDEGDIPGYDETDHPLTNLADWEDGTPSAIQLHTTDEPTANINVSDLTKLVSTTVWDQLTEMDRLGLPDYEDLDDAPGMY</sequence>
<reference evidence="1 2" key="1">
    <citation type="submission" date="2017-04" db="EMBL/GenBank/DDBJ databases">
        <title>Genome Sequence of Marinobacter salarius strain SMR5 Isolated from a culture of the Diatom Skeletonema marinoi.</title>
        <authorList>
            <person name="Topel M."/>
            <person name="Pinder M.I.M."/>
            <person name="Johansson O.N."/>
            <person name="Kourtchenko O."/>
            <person name="Godhe A."/>
            <person name="Clarke A.K."/>
        </authorList>
    </citation>
    <scope>NUCLEOTIDE SEQUENCE [LARGE SCALE GENOMIC DNA]</scope>
    <source>
        <strain evidence="1 2">SMR5</strain>
        <plasmid evidence="2">Plasmid psmr5</plasmid>
    </source>
</reference>
<dbReference type="GeneID" id="77258072"/>
<proteinExistence type="predicted"/>
<evidence type="ECO:0000313" key="2">
    <source>
        <dbReference type="Proteomes" id="UP000193100"/>
    </source>
</evidence>
<dbReference type="EMBL" id="CP020932">
    <property type="protein sequence ID" value="ARM86190.1"/>
    <property type="molecule type" value="Genomic_DNA"/>
</dbReference>
<organism evidence="1 2">
    <name type="scientific">Marinobacter salarius</name>
    <dbReference type="NCBI Taxonomy" id="1420917"/>
    <lineage>
        <taxon>Bacteria</taxon>
        <taxon>Pseudomonadati</taxon>
        <taxon>Pseudomonadota</taxon>
        <taxon>Gammaproteobacteria</taxon>
        <taxon>Pseudomonadales</taxon>
        <taxon>Marinobacteraceae</taxon>
        <taxon>Marinobacter</taxon>
    </lineage>
</organism>
<keyword evidence="1" id="KW-0614">Plasmid</keyword>
<name>A0A1W6KFK4_9GAMM</name>
<dbReference type="Proteomes" id="UP000193100">
    <property type="component" value="Plasmid pSMR5"/>
</dbReference>
<evidence type="ECO:0000313" key="1">
    <source>
        <dbReference type="EMBL" id="ARM86190.1"/>
    </source>
</evidence>
<protein>
    <submittedName>
        <fullName evidence="1">Uncharacterized protein</fullName>
    </submittedName>
</protein>
<dbReference type="AlphaFoldDB" id="A0A1W6KFK4"/>
<gene>
    <name evidence="1" type="ORF">MARSALSMR5_04170</name>
</gene>
<geneLocation type="plasmid" evidence="2">
    <name>psmr5</name>
</geneLocation>
<accession>A0A1W6KFK4</accession>
<dbReference type="RefSeq" id="WP_085682153.1">
    <property type="nucleotide sequence ID" value="NZ_CP020932.1"/>
</dbReference>